<evidence type="ECO:0000259" key="6">
    <source>
        <dbReference type="PROSITE" id="PS00624"/>
    </source>
</evidence>
<dbReference type="InterPro" id="IPR000172">
    <property type="entry name" value="GMC_OxRdtase_N"/>
</dbReference>
<dbReference type="Gene3D" id="3.30.410.40">
    <property type="match status" value="1"/>
</dbReference>
<keyword evidence="8" id="KW-1185">Reference proteome</keyword>
<feature type="binding site" evidence="5">
    <location>
        <position position="82"/>
    </location>
    <ligand>
        <name>FAD</name>
        <dbReference type="ChEBI" id="CHEBI:57692"/>
    </ligand>
</feature>
<dbReference type="GO" id="GO:0050660">
    <property type="term" value="F:flavin adenine dinucleotide binding"/>
    <property type="evidence" value="ECO:0007669"/>
    <property type="project" value="InterPro"/>
</dbReference>
<dbReference type="Pfam" id="PF05199">
    <property type="entry name" value="GMC_oxred_C"/>
    <property type="match status" value="1"/>
</dbReference>
<dbReference type="PIRSF" id="PIRSF000137">
    <property type="entry name" value="Alcohol_oxidase"/>
    <property type="match status" value="1"/>
</dbReference>
<gene>
    <name evidence="7" type="ORF">GBAR_LOCUS23996</name>
</gene>
<evidence type="ECO:0000313" key="8">
    <source>
        <dbReference type="Proteomes" id="UP001174909"/>
    </source>
</evidence>
<feature type="binding site" evidence="5">
    <location>
        <position position="219"/>
    </location>
    <ligand>
        <name>FAD</name>
        <dbReference type="ChEBI" id="CHEBI:57692"/>
    </ligand>
</feature>
<evidence type="ECO:0000256" key="1">
    <source>
        <dbReference type="ARBA" id="ARBA00001974"/>
    </source>
</evidence>
<protein>
    <submittedName>
        <fullName evidence="7">Choline dehydrogenase, mitochondrial</fullName>
    </submittedName>
</protein>
<dbReference type="NCBIfam" id="TIGR03970">
    <property type="entry name" value="Rv0697"/>
    <property type="match status" value="1"/>
</dbReference>
<dbReference type="EMBL" id="CASHTH010003315">
    <property type="protein sequence ID" value="CAI8043256.1"/>
    <property type="molecule type" value="Genomic_DNA"/>
</dbReference>
<dbReference type="InterPro" id="IPR007867">
    <property type="entry name" value="GMC_OxRtase_C"/>
</dbReference>
<dbReference type="InterPro" id="IPR012132">
    <property type="entry name" value="GMC_OxRdtase"/>
</dbReference>
<evidence type="ECO:0000256" key="4">
    <source>
        <dbReference type="ARBA" id="ARBA00022827"/>
    </source>
</evidence>
<dbReference type="AlphaFoldDB" id="A0AA35X898"/>
<dbReference type="InterPro" id="IPR023978">
    <property type="entry name" value="GMC_oxidoreductase_bact"/>
</dbReference>
<evidence type="ECO:0000256" key="5">
    <source>
        <dbReference type="PIRSR" id="PIRSR000137-2"/>
    </source>
</evidence>
<keyword evidence="4 5" id="KW-0274">FAD</keyword>
<dbReference type="SUPFAM" id="SSF54373">
    <property type="entry name" value="FAD-linked reductases, C-terminal domain"/>
    <property type="match status" value="1"/>
</dbReference>
<comment type="cofactor">
    <cofactor evidence="1 5">
        <name>FAD</name>
        <dbReference type="ChEBI" id="CHEBI:57692"/>
    </cofactor>
</comment>
<comment type="caution">
    <text evidence="7">The sequence shown here is derived from an EMBL/GenBank/DDBJ whole genome shotgun (WGS) entry which is preliminary data.</text>
</comment>
<proteinExistence type="inferred from homology"/>
<feature type="non-terminal residue" evidence="7">
    <location>
        <position position="1"/>
    </location>
</feature>
<sequence length="512" mass="56160">DYIVIGAGSAGSIVATRLSEDPSTSVLLIEAGPDYPNFDHLPDEVKFGYATATDVMTSDHNWQFTGHGTAENPEIMVPRGKVTGGSSAINGQMFLRGVPEDYDGWAAMGNDQWSFPNLLGCFRRLETDTDFSDDFHGNDGPIIARRFKSEDWLPAQSAFYNAARAYGFPHTDDHNSPDSTGIGATPFNNPNGIRWSTALGYLDLARHRLNLTLRPDCTVHRILFDGDKATGVVVESGGDVFTVEGDEIILSGGAIASPQLLMLSGVGPADHLRSLGIPVVHDSPGVGQNLRDHPIVPVTWRTRPGFELDGFAPRMQLCLKYTAEESDLRNDMIMIFSSFATEQVIRGGDRMEPLGIRASVSIYLAVGAGELKLNSTDPHEQPYLDYNYLQEEFDRKRLRDGVRIAAQLGAHDDFKDIIQERTEPLDSDLESDEALDHWLRSNVSTAQHISCTCKMGPASDPMAVVDQYGKVHGLDNIRVVDASIMPDCIRANTNVTTMMIGERVSEFILQGN</sequence>
<dbReference type="InterPro" id="IPR036188">
    <property type="entry name" value="FAD/NAD-bd_sf"/>
</dbReference>
<name>A0AA35X898_GEOBA</name>
<dbReference type="PANTHER" id="PTHR11552:SF147">
    <property type="entry name" value="CHOLINE DEHYDROGENASE, MITOCHONDRIAL"/>
    <property type="match status" value="1"/>
</dbReference>
<evidence type="ECO:0000256" key="3">
    <source>
        <dbReference type="ARBA" id="ARBA00022630"/>
    </source>
</evidence>
<dbReference type="Proteomes" id="UP001174909">
    <property type="component" value="Unassembled WGS sequence"/>
</dbReference>
<feature type="domain" description="Glucose-methanol-choline oxidoreductase N-terminal" evidence="6">
    <location>
        <begin position="253"/>
        <end position="267"/>
    </location>
</feature>
<comment type="similarity">
    <text evidence="2">Belongs to the GMC oxidoreductase family.</text>
</comment>
<dbReference type="PANTHER" id="PTHR11552">
    <property type="entry name" value="GLUCOSE-METHANOL-CHOLINE GMC OXIDOREDUCTASE"/>
    <property type="match status" value="1"/>
</dbReference>
<dbReference type="Gene3D" id="3.50.50.60">
    <property type="entry name" value="FAD/NAD(P)-binding domain"/>
    <property type="match status" value="1"/>
</dbReference>
<keyword evidence="3" id="KW-0285">Flavoprotein</keyword>
<organism evidence="7 8">
    <name type="scientific">Geodia barretti</name>
    <name type="common">Barrett's horny sponge</name>
    <dbReference type="NCBI Taxonomy" id="519541"/>
    <lineage>
        <taxon>Eukaryota</taxon>
        <taxon>Metazoa</taxon>
        <taxon>Porifera</taxon>
        <taxon>Demospongiae</taxon>
        <taxon>Heteroscleromorpha</taxon>
        <taxon>Tetractinellida</taxon>
        <taxon>Astrophorina</taxon>
        <taxon>Geodiidae</taxon>
        <taxon>Geodia</taxon>
    </lineage>
</organism>
<dbReference type="PROSITE" id="PS00624">
    <property type="entry name" value="GMC_OXRED_2"/>
    <property type="match status" value="1"/>
</dbReference>
<dbReference type="Pfam" id="PF00732">
    <property type="entry name" value="GMC_oxred_N"/>
    <property type="match status" value="1"/>
</dbReference>
<reference evidence="7" key="1">
    <citation type="submission" date="2023-03" db="EMBL/GenBank/DDBJ databases">
        <authorList>
            <person name="Steffen K."/>
            <person name="Cardenas P."/>
        </authorList>
    </citation>
    <scope>NUCLEOTIDE SEQUENCE</scope>
</reference>
<evidence type="ECO:0000256" key="2">
    <source>
        <dbReference type="ARBA" id="ARBA00010790"/>
    </source>
</evidence>
<dbReference type="GO" id="GO:0016614">
    <property type="term" value="F:oxidoreductase activity, acting on CH-OH group of donors"/>
    <property type="evidence" value="ECO:0007669"/>
    <property type="project" value="InterPro"/>
</dbReference>
<accession>A0AA35X898</accession>
<dbReference type="SUPFAM" id="SSF51905">
    <property type="entry name" value="FAD/NAD(P)-binding domain"/>
    <property type="match status" value="1"/>
</dbReference>
<evidence type="ECO:0000313" key="7">
    <source>
        <dbReference type="EMBL" id="CAI8043256.1"/>
    </source>
</evidence>